<keyword evidence="2" id="KW-1185">Reference proteome</keyword>
<organism evidence="1 2">
    <name type="scientific">Thelephora ganbajun</name>
    <name type="common">Ganba fungus</name>
    <dbReference type="NCBI Taxonomy" id="370292"/>
    <lineage>
        <taxon>Eukaryota</taxon>
        <taxon>Fungi</taxon>
        <taxon>Dikarya</taxon>
        <taxon>Basidiomycota</taxon>
        <taxon>Agaricomycotina</taxon>
        <taxon>Agaricomycetes</taxon>
        <taxon>Thelephorales</taxon>
        <taxon>Thelephoraceae</taxon>
        <taxon>Thelephora</taxon>
    </lineage>
</organism>
<dbReference type="Proteomes" id="UP000886501">
    <property type="component" value="Unassembled WGS sequence"/>
</dbReference>
<proteinExistence type="predicted"/>
<evidence type="ECO:0000313" key="1">
    <source>
        <dbReference type="EMBL" id="KAF9653526.1"/>
    </source>
</evidence>
<name>A0ACB6ZV38_THEGA</name>
<sequence length="402" mass="45623">MSNGAGSSKVNVEGVMLFEQPFARVPFENYRKVFRTTQRQIEKDFSAMQTATNDLVERSKNGGGVDEDAVQGIDAMITRVDNLKRKLSDLNENFGVPTQAVMKERLEHLSVVEDAQTQTTPEYQRWSDTRLDRWLVDWALRTGRERTAKKITAEKGIHTLVDVDIFMDIRRIELGLVTHSCTEALAWCNENKAALRKLKSTLEFDLRLQEYIELARLRQTDEAIGYLKRHIVNWHDAHMQQIKQATALLAFPPNTTCNPYKRLYDPSRWDSLVRAFRLAVYNLNSLPTEPLLNLALYAGLASLKLPSCYDGSCKNVDCPVCDPDFGVLAQEVPSSHHVNSTIVCQISGKIMNEDNPPMAFPNGYVYSREALEEMAAQHQGIVTCPRSHKTCTLQELRKVFVS</sequence>
<dbReference type="EMBL" id="MU117963">
    <property type="protein sequence ID" value="KAF9653526.1"/>
    <property type="molecule type" value="Genomic_DNA"/>
</dbReference>
<evidence type="ECO:0000313" key="2">
    <source>
        <dbReference type="Proteomes" id="UP000886501"/>
    </source>
</evidence>
<reference evidence="1" key="1">
    <citation type="submission" date="2019-10" db="EMBL/GenBank/DDBJ databases">
        <authorList>
            <consortium name="DOE Joint Genome Institute"/>
            <person name="Kuo A."/>
            <person name="Miyauchi S."/>
            <person name="Kiss E."/>
            <person name="Drula E."/>
            <person name="Kohler A."/>
            <person name="Sanchez-Garcia M."/>
            <person name="Andreopoulos B."/>
            <person name="Barry K.W."/>
            <person name="Bonito G."/>
            <person name="Buee M."/>
            <person name="Carver A."/>
            <person name="Chen C."/>
            <person name="Cichocki N."/>
            <person name="Clum A."/>
            <person name="Culley D."/>
            <person name="Crous P.W."/>
            <person name="Fauchery L."/>
            <person name="Girlanda M."/>
            <person name="Hayes R."/>
            <person name="Keri Z."/>
            <person name="Labutti K."/>
            <person name="Lipzen A."/>
            <person name="Lombard V."/>
            <person name="Magnuson J."/>
            <person name="Maillard F."/>
            <person name="Morin E."/>
            <person name="Murat C."/>
            <person name="Nolan M."/>
            <person name="Ohm R."/>
            <person name="Pangilinan J."/>
            <person name="Pereira M."/>
            <person name="Perotto S."/>
            <person name="Peter M."/>
            <person name="Riley R."/>
            <person name="Sitrit Y."/>
            <person name="Stielow B."/>
            <person name="Szollosi G."/>
            <person name="Zifcakova L."/>
            <person name="Stursova M."/>
            <person name="Spatafora J.W."/>
            <person name="Tedersoo L."/>
            <person name="Vaario L.-M."/>
            <person name="Yamada A."/>
            <person name="Yan M."/>
            <person name="Wang P."/>
            <person name="Xu J."/>
            <person name="Bruns T."/>
            <person name="Baldrian P."/>
            <person name="Vilgalys R."/>
            <person name="Henrissat B."/>
            <person name="Grigoriev I.V."/>
            <person name="Hibbett D."/>
            <person name="Nagy L.G."/>
            <person name="Martin F.M."/>
        </authorList>
    </citation>
    <scope>NUCLEOTIDE SEQUENCE</scope>
    <source>
        <strain evidence="1">P2</strain>
    </source>
</reference>
<protein>
    <submittedName>
        <fullName evidence="1">Uncharacterized protein</fullName>
    </submittedName>
</protein>
<comment type="caution">
    <text evidence="1">The sequence shown here is derived from an EMBL/GenBank/DDBJ whole genome shotgun (WGS) entry which is preliminary data.</text>
</comment>
<gene>
    <name evidence="1" type="ORF">BDM02DRAFT_1583127</name>
</gene>
<reference evidence="1" key="2">
    <citation type="journal article" date="2020" name="Nat. Commun.">
        <title>Large-scale genome sequencing of mycorrhizal fungi provides insights into the early evolution of symbiotic traits.</title>
        <authorList>
            <person name="Miyauchi S."/>
            <person name="Kiss E."/>
            <person name="Kuo A."/>
            <person name="Drula E."/>
            <person name="Kohler A."/>
            <person name="Sanchez-Garcia M."/>
            <person name="Morin E."/>
            <person name="Andreopoulos B."/>
            <person name="Barry K.W."/>
            <person name="Bonito G."/>
            <person name="Buee M."/>
            <person name="Carver A."/>
            <person name="Chen C."/>
            <person name="Cichocki N."/>
            <person name="Clum A."/>
            <person name="Culley D."/>
            <person name="Crous P.W."/>
            <person name="Fauchery L."/>
            <person name="Girlanda M."/>
            <person name="Hayes R.D."/>
            <person name="Keri Z."/>
            <person name="LaButti K."/>
            <person name="Lipzen A."/>
            <person name="Lombard V."/>
            <person name="Magnuson J."/>
            <person name="Maillard F."/>
            <person name="Murat C."/>
            <person name="Nolan M."/>
            <person name="Ohm R.A."/>
            <person name="Pangilinan J."/>
            <person name="Pereira M.F."/>
            <person name="Perotto S."/>
            <person name="Peter M."/>
            <person name="Pfister S."/>
            <person name="Riley R."/>
            <person name="Sitrit Y."/>
            <person name="Stielow J.B."/>
            <person name="Szollosi G."/>
            <person name="Zifcakova L."/>
            <person name="Stursova M."/>
            <person name="Spatafora J.W."/>
            <person name="Tedersoo L."/>
            <person name="Vaario L.M."/>
            <person name="Yamada A."/>
            <person name="Yan M."/>
            <person name="Wang P."/>
            <person name="Xu J."/>
            <person name="Bruns T."/>
            <person name="Baldrian P."/>
            <person name="Vilgalys R."/>
            <person name="Dunand C."/>
            <person name="Henrissat B."/>
            <person name="Grigoriev I.V."/>
            <person name="Hibbett D."/>
            <person name="Nagy L.G."/>
            <person name="Martin F.M."/>
        </authorList>
    </citation>
    <scope>NUCLEOTIDE SEQUENCE</scope>
    <source>
        <strain evidence="1">P2</strain>
    </source>
</reference>
<accession>A0ACB6ZV38</accession>